<keyword evidence="3" id="KW-1185">Reference proteome</keyword>
<dbReference type="Gene3D" id="1.50.10.10">
    <property type="match status" value="1"/>
</dbReference>
<name>A0ABW2F8K2_9BACL</name>
<dbReference type="SUPFAM" id="SSF48208">
    <property type="entry name" value="Six-hairpin glycosidases"/>
    <property type="match status" value="1"/>
</dbReference>
<evidence type="ECO:0000313" key="2">
    <source>
        <dbReference type="EMBL" id="MFC7147852.1"/>
    </source>
</evidence>
<dbReference type="PANTHER" id="PTHR33886">
    <property type="entry name" value="UNSATURATED RHAMNOGALACTURONAN HYDROLASE (EUROFUNG)"/>
    <property type="match status" value="1"/>
</dbReference>
<accession>A0ABW2F8K2</accession>
<keyword evidence="1 2" id="KW-0378">Hydrolase</keyword>
<dbReference type="GO" id="GO:0016787">
    <property type="term" value="F:hydrolase activity"/>
    <property type="evidence" value="ECO:0007669"/>
    <property type="project" value="UniProtKB-KW"/>
</dbReference>
<evidence type="ECO:0000313" key="3">
    <source>
        <dbReference type="Proteomes" id="UP001596378"/>
    </source>
</evidence>
<comment type="caution">
    <text evidence="2">The sequence shown here is derived from an EMBL/GenBank/DDBJ whole genome shotgun (WGS) entry which is preliminary data.</text>
</comment>
<reference evidence="3" key="1">
    <citation type="journal article" date="2019" name="Int. J. Syst. Evol. Microbiol.">
        <title>The Global Catalogue of Microorganisms (GCM) 10K type strain sequencing project: providing services to taxonomists for standard genome sequencing and annotation.</title>
        <authorList>
            <consortium name="The Broad Institute Genomics Platform"/>
            <consortium name="The Broad Institute Genome Sequencing Center for Infectious Disease"/>
            <person name="Wu L."/>
            <person name="Ma J."/>
        </authorList>
    </citation>
    <scope>NUCLEOTIDE SEQUENCE [LARGE SCALE GENOMIC DNA]</scope>
    <source>
        <strain evidence="3">KCTC 12907</strain>
    </source>
</reference>
<sequence length="374" mass="41805">MRKANESLPLSAAEAQNIVNRLVAGTAGMELTTFHPGTGLERVIVDPEFWKQSYITWDWGPGVALAGLIDADEFSTDGAAYRTVRKFVRYWIDRGLPLQTVNSTLPYYAMFWLEMRDGEAAMADRARQAAEYCLKDARFCTNGLWNHTGLYFEWSEQVWIDTVYVAGLLLIRAGEAWSNREYGDMIFEQVIGHWDALYSAEAGLLYHGYSVNENHHFSGVFWGRGNAWMALVLAEMLASRSFDGDRRKILLGHWTKLADKLLALQDGTGLWHTVLPDPASPLEASCTAGFAKAFLQGWRSGSLDDRYRDAGFRAIDALRHYVGDAGDLFGTSAGTGVLADPAEYAAVPMHHIQPWGQGLALQAFSEYLRCLKRD</sequence>
<dbReference type="InterPro" id="IPR010905">
    <property type="entry name" value="Glyco_hydro_88"/>
</dbReference>
<dbReference type="Pfam" id="PF07470">
    <property type="entry name" value="Glyco_hydro_88"/>
    <property type="match status" value="1"/>
</dbReference>
<dbReference type="PANTHER" id="PTHR33886:SF8">
    <property type="entry name" value="UNSATURATED RHAMNOGALACTURONAN HYDROLASE (EUROFUNG)"/>
    <property type="match status" value="1"/>
</dbReference>
<dbReference type="InterPro" id="IPR052043">
    <property type="entry name" value="PolySaccharide_Degr_Enz"/>
</dbReference>
<protein>
    <submittedName>
        <fullName evidence="2">Glycoside hydrolase family 88 protein</fullName>
    </submittedName>
</protein>
<gene>
    <name evidence="2" type="ORF">ACFQMJ_04825</name>
</gene>
<dbReference type="Proteomes" id="UP001596378">
    <property type="component" value="Unassembled WGS sequence"/>
</dbReference>
<proteinExistence type="predicted"/>
<dbReference type="InterPro" id="IPR012341">
    <property type="entry name" value="6hp_glycosidase-like_sf"/>
</dbReference>
<dbReference type="EMBL" id="JBHTAI010000002">
    <property type="protein sequence ID" value="MFC7147852.1"/>
    <property type="molecule type" value="Genomic_DNA"/>
</dbReference>
<evidence type="ECO:0000256" key="1">
    <source>
        <dbReference type="ARBA" id="ARBA00022801"/>
    </source>
</evidence>
<dbReference type="InterPro" id="IPR008928">
    <property type="entry name" value="6-hairpin_glycosidase_sf"/>
</dbReference>
<organism evidence="2 3">
    <name type="scientific">Cohnella cellulosilytica</name>
    <dbReference type="NCBI Taxonomy" id="986710"/>
    <lineage>
        <taxon>Bacteria</taxon>
        <taxon>Bacillati</taxon>
        <taxon>Bacillota</taxon>
        <taxon>Bacilli</taxon>
        <taxon>Bacillales</taxon>
        <taxon>Paenibacillaceae</taxon>
        <taxon>Cohnella</taxon>
    </lineage>
</organism>
<dbReference type="RefSeq" id="WP_378047960.1">
    <property type="nucleotide sequence ID" value="NZ_JBHMDN010000016.1"/>
</dbReference>